<dbReference type="InterPro" id="IPR002893">
    <property type="entry name" value="Znf_MYND"/>
</dbReference>
<dbReference type="Gene3D" id="3.30.70.330">
    <property type="match status" value="1"/>
</dbReference>
<evidence type="ECO:0000256" key="5">
    <source>
        <dbReference type="PROSITE-ProRule" id="PRU00134"/>
    </source>
</evidence>
<dbReference type="InterPro" id="IPR035979">
    <property type="entry name" value="RBD_domain_sf"/>
</dbReference>
<dbReference type="EMBL" id="GANO01004503">
    <property type="protein sequence ID" value="JAB55368.1"/>
    <property type="molecule type" value="mRNA"/>
</dbReference>
<evidence type="ECO:0000259" key="8">
    <source>
        <dbReference type="PROSITE" id="PS50865"/>
    </source>
</evidence>
<sequence>EDEFSEMEKQFLDPNINCYDDGPGAKLDSLQQPAVIAATNKEDRNINPCRIKIDGVTRLNRNGIERLCQQYGKVVAIKLPKSSKYYCFVEFETQIQASHAIEELNKLKFPSCFANKESLNMLRNDEKRVFEKSLSNSDNEWDYFEAQRKIKGPFTKPIRIEKLKLVPHITISEYKLNSKLNKLDKDYVFCNPDMESIAIEAFTLNKHSDSKHNEVEFEYLSLGEDDSERFKIDLCRVCKRKTTTICTRCKGYYCSMKCQNDDWPIHQKYCATNNLPPIENEEIEIKDIEENLTFAELPAKNTHVKIVSVINFKKMFIRSIETNENTEYVRIISNVAKYGVTANALKTQPEIGDILLAKKGDIYQRVLVIKLQNDNTVTAVYIDYGNVVQINWTHLRKIDDYEIKYETVYVHRVELNEITNEYGHREKSYEYLNNLSGIELKLKNIELKNGTIPKVELINNFNGKFLNFVVNELIEIPITKPEDEYVKEFYEKTMQEHEKVEIIVLDTSTLGTGGHITFIKATDLLYLQTLESKIQSYCEKANKLYFKYAPRHGEACLARIDNFWYRGRCAESVGDLHPTIHLVDYRKLWKVSMNDIRKIPPSLATEVRSYFYTVDGFQKLKANGHSIEALQNMLPVGIKIQAQIKVDDNIKSEFAVKIPIFEELIKNSI</sequence>
<dbReference type="Gene3D" id="6.10.140.2220">
    <property type="match status" value="1"/>
</dbReference>
<dbReference type="Pfam" id="PF00076">
    <property type="entry name" value="RRM_1"/>
    <property type="match status" value="1"/>
</dbReference>
<organism evidence="9">
    <name type="scientific">Corethrella appendiculata</name>
    <dbReference type="NCBI Taxonomy" id="1370023"/>
    <lineage>
        <taxon>Eukaryota</taxon>
        <taxon>Metazoa</taxon>
        <taxon>Ecdysozoa</taxon>
        <taxon>Arthropoda</taxon>
        <taxon>Hexapoda</taxon>
        <taxon>Insecta</taxon>
        <taxon>Pterygota</taxon>
        <taxon>Neoptera</taxon>
        <taxon>Endopterygota</taxon>
        <taxon>Diptera</taxon>
        <taxon>Nematocera</taxon>
        <taxon>Culicoidea</taxon>
        <taxon>Chaoboridae</taxon>
        <taxon>Corethrella</taxon>
    </lineage>
</organism>
<reference evidence="9" key="1">
    <citation type="journal article" date="2014" name="Insect Biochem. Mol. Biol.">
        <title>An insight into the sialome of the frog biting fly, Corethrella appendiculata.</title>
        <authorList>
            <person name="Ribeiro J.M.C."/>
            <person name="Chagas A.C."/>
            <person name="Pham V.M."/>
            <person name="Lounibos L.P."/>
            <person name="Calvo E."/>
        </authorList>
    </citation>
    <scope>NUCLEOTIDE SEQUENCE</scope>
    <source>
        <tissue evidence="9">Salivary glands</tissue>
    </source>
</reference>
<dbReference type="SUPFAM" id="SSF54928">
    <property type="entry name" value="RNA-binding domain, RBD"/>
    <property type="match status" value="1"/>
</dbReference>
<feature type="domain" description="RRM" evidence="7">
    <location>
        <begin position="49"/>
        <end position="126"/>
    </location>
</feature>
<feature type="non-terminal residue" evidence="9">
    <location>
        <position position="1"/>
    </location>
</feature>
<dbReference type="SMART" id="SM00360">
    <property type="entry name" value="RRM"/>
    <property type="match status" value="1"/>
</dbReference>
<keyword evidence="4 6" id="KW-0694">RNA-binding</keyword>
<dbReference type="Pfam" id="PF00567">
    <property type="entry name" value="TUDOR"/>
    <property type="match status" value="2"/>
</dbReference>
<dbReference type="SMART" id="SM00333">
    <property type="entry name" value="TUDOR"/>
    <property type="match status" value="2"/>
</dbReference>
<dbReference type="AlphaFoldDB" id="U5EME7"/>
<evidence type="ECO:0000256" key="2">
    <source>
        <dbReference type="ARBA" id="ARBA00022771"/>
    </source>
</evidence>
<dbReference type="GO" id="GO:0003723">
    <property type="term" value="F:RNA binding"/>
    <property type="evidence" value="ECO:0007669"/>
    <property type="project" value="UniProtKB-UniRule"/>
</dbReference>
<evidence type="ECO:0000313" key="9">
    <source>
        <dbReference type="EMBL" id="JAB55368.1"/>
    </source>
</evidence>
<dbReference type="SUPFAM" id="SSF144232">
    <property type="entry name" value="HIT/MYND zinc finger-like"/>
    <property type="match status" value="1"/>
</dbReference>
<dbReference type="PROSITE" id="PS50865">
    <property type="entry name" value="ZF_MYND_2"/>
    <property type="match status" value="1"/>
</dbReference>
<dbReference type="PANTHER" id="PTHR22948">
    <property type="entry name" value="TUDOR DOMAIN CONTAINING PROTEIN"/>
    <property type="match status" value="1"/>
</dbReference>
<dbReference type="InterPro" id="IPR000504">
    <property type="entry name" value="RRM_dom"/>
</dbReference>
<dbReference type="Gene3D" id="2.30.30.140">
    <property type="match status" value="2"/>
</dbReference>
<dbReference type="CDD" id="cd20379">
    <property type="entry name" value="Tudor_dTUD-like"/>
    <property type="match status" value="1"/>
</dbReference>
<protein>
    <submittedName>
        <fullName evidence="9">Putative transcriptional coactivator</fullName>
    </submittedName>
</protein>
<dbReference type="Pfam" id="PF01753">
    <property type="entry name" value="zf-MYND"/>
    <property type="match status" value="1"/>
</dbReference>
<dbReference type="SUPFAM" id="SSF63748">
    <property type="entry name" value="Tudor/PWWP/MBT"/>
    <property type="match status" value="2"/>
</dbReference>
<keyword evidence="2 5" id="KW-0863">Zinc-finger</keyword>
<keyword evidence="3" id="KW-0862">Zinc</keyword>
<dbReference type="InterPro" id="IPR050621">
    <property type="entry name" value="Tudor_domain_containing"/>
</dbReference>
<proteinExistence type="evidence at transcript level"/>
<evidence type="ECO:0000256" key="3">
    <source>
        <dbReference type="ARBA" id="ARBA00022833"/>
    </source>
</evidence>
<name>U5EME7_9DIPT</name>
<evidence type="ECO:0000256" key="1">
    <source>
        <dbReference type="ARBA" id="ARBA00022723"/>
    </source>
</evidence>
<evidence type="ECO:0000259" key="7">
    <source>
        <dbReference type="PROSITE" id="PS50102"/>
    </source>
</evidence>
<dbReference type="PROSITE" id="PS50102">
    <property type="entry name" value="RRM"/>
    <property type="match status" value="1"/>
</dbReference>
<evidence type="ECO:0000256" key="6">
    <source>
        <dbReference type="PROSITE-ProRule" id="PRU00176"/>
    </source>
</evidence>
<keyword evidence="1" id="KW-0479">Metal-binding</keyword>
<dbReference type="InterPro" id="IPR002999">
    <property type="entry name" value="Tudor"/>
</dbReference>
<dbReference type="PANTHER" id="PTHR22948:SF76">
    <property type="entry name" value="FI20010P1-RELATED"/>
    <property type="match status" value="1"/>
</dbReference>
<dbReference type="InterPro" id="IPR012677">
    <property type="entry name" value="Nucleotide-bd_a/b_plait_sf"/>
</dbReference>
<dbReference type="GO" id="GO:0008270">
    <property type="term" value="F:zinc ion binding"/>
    <property type="evidence" value="ECO:0007669"/>
    <property type="project" value="UniProtKB-KW"/>
</dbReference>
<evidence type="ECO:0000256" key="4">
    <source>
        <dbReference type="ARBA" id="ARBA00022884"/>
    </source>
</evidence>
<feature type="domain" description="MYND-type" evidence="8">
    <location>
        <begin position="235"/>
        <end position="270"/>
    </location>
</feature>
<accession>U5EME7</accession>